<comment type="caution">
    <text evidence="1">The sequence shown here is derived from an EMBL/GenBank/DDBJ whole genome shotgun (WGS) entry which is preliminary data.</text>
</comment>
<organism evidence="1 2">
    <name type="scientific">Trichonephila clavipes</name>
    <name type="common">Golden silk orbweaver</name>
    <name type="synonym">Nephila clavipes</name>
    <dbReference type="NCBI Taxonomy" id="2585209"/>
    <lineage>
        <taxon>Eukaryota</taxon>
        <taxon>Metazoa</taxon>
        <taxon>Ecdysozoa</taxon>
        <taxon>Arthropoda</taxon>
        <taxon>Chelicerata</taxon>
        <taxon>Arachnida</taxon>
        <taxon>Araneae</taxon>
        <taxon>Araneomorphae</taxon>
        <taxon>Entelegynae</taxon>
        <taxon>Araneoidea</taxon>
        <taxon>Nephilidae</taxon>
        <taxon>Trichonephila</taxon>
    </lineage>
</organism>
<evidence type="ECO:0000313" key="2">
    <source>
        <dbReference type="Proteomes" id="UP000887159"/>
    </source>
</evidence>
<keyword evidence="2" id="KW-1185">Reference proteome</keyword>
<proteinExistence type="predicted"/>
<dbReference type="EMBL" id="BMAU01021315">
    <property type="protein sequence ID" value="GFY12567.1"/>
    <property type="molecule type" value="Genomic_DNA"/>
</dbReference>
<accession>A0A8X6SP14</accession>
<protein>
    <submittedName>
        <fullName evidence="1">Uncharacterized protein</fullName>
    </submittedName>
</protein>
<dbReference type="AlphaFoldDB" id="A0A8X6SP14"/>
<gene>
    <name evidence="1" type="ORF">TNCV_2447581</name>
</gene>
<dbReference type="Proteomes" id="UP000887159">
    <property type="component" value="Unassembled WGS sequence"/>
</dbReference>
<name>A0A8X6SP14_TRICX</name>
<reference evidence="1" key="1">
    <citation type="submission" date="2020-08" db="EMBL/GenBank/DDBJ databases">
        <title>Multicomponent nature underlies the extraordinary mechanical properties of spider dragline silk.</title>
        <authorList>
            <person name="Kono N."/>
            <person name="Nakamura H."/>
            <person name="Mori M."/>
            <person name="Yoshida Y."/>
            <person name="Ohtoshi R."/>
            <person name="Malay A.D."/>
            <person name="Moran D.A.P."/>
            <person name="Tomita M."/>
            <person name="Numata K."/>
            <person name="Arakawa K."/>
        </authorList>
    </citation>
    <scope>NUCLEOTIDE SEQUENCE</scope>
</reference>
<sequence length="90" mass="9663">MGDFLVNDCSPTGIVISDAVPLNLTDVPLNLTAVPLNLRSNPGDSMGAYKCIVSLRHGGSLISRRAANPLVILSYDQFKVFSLKFGVKRS</sequence>
<evidence type="ECO:0000313" key="1">
    <source>
        <dbReference type="EMBL" id="GFY12567.1"/>
    </source>
</evidence>